<evidence type="ECO:0000256" key="1">
    <source>
        <dbReference type="SAM" id="SignalP"/>
    </source>
</evidence>
<comment type="caution">
    <text evidence="3">The sequence shown here is derived from an EMBL/GenBank/DDBJ whole genome shotgun (WGS) entry which is preliminary data.</text>
</comment>
<evidence type="ECO:0000313" key="3">
    <source>
        <dbReference type="EMBL" id="KAG0646648.1"/>
    </source>
</evidence>
<dbReference type="Pfam" id="PF00561">
    <property type="entry name" value="Abhydrolase_1"/>
    <property type="match status" value="1"/>
</dbReference>
<name>A0A9P7AU94_9HELO</name>
<feature type="domain" description="AB hydrolase-1" evidence="2">
    <location>
        <begin position="103"/>
        <end position="265"/>
    </location>
</feature>
<accession>A0A9P7AU94</accession>
<keyword evidence="4" id="KW-1185">Reference proteome</keyword>
<dbReference type="InterPro" id="IPR029058">
    <property type="entry name" value="AB_hydrolase_fold"/>
</dbReference>
<proteinExistence type="predicted"/>
<reference evidence="3" key="1">
    <citation type="submission" date="2019-07" db="EMBL/GenBank/DDBJ databases">
        <title>Hyphodiscus hymeniophilus genome sequencing and assembly.</title>
        <authorList>
            <person name="Kramer G."/>
            <person name="Nodwell J."/>
        </authorList>
    </citation>
    <scope>NUCLEOTIDE SEQUENCE</scope>
    <source>
        <strain evidence="3">ATCC 34498</strain>
    </source>
</reference>
<evidence type="ECO:0000259" key="2">
    <source>
        <dbReference type="Pfam" id="PF00561"/>
    </source>
</evidence>
<dbReference type="InterPro" id="IPR000073">
    <property type="entry name" value="AB_hydrolase_1"/>
</dbReference>
<dbReference type="Gene3D" id="3.40.50.1820">
    <property type="entry name" value="alpha/beta hydrolase"/>
    <property type="match status" value="1"/>
</dbReference>
<gene>
    <name evidence="3" type="ORF">D0Z07_7464</name>
</gene>
<keyword evidence="1" id="KW-0732">Signal</keyword>
<keyword evidence="3" id="KW-0378">Hydrolase</keyword>
<dbReference type="OrthoDB" id="425534at2759"/>
<sequence>MLLSSTTVPLLLSSASIFVEARHGKPHGFVPIIRWVDCAEYVPESTVEGGGSFNASTVDLQNLPSTLNCGRLHVPMDYSKPFCDENKITLGVATYRPASPKTHVFFCPGGTDPGVVVAWEVALNLTNAFLGLEDFEIIVMDIRGTQSSNPLNVSVSLVESLQLTPYPQNESEYKALQAASAEAIQSWVNNSSPVGIVEYVGTTEVTQDFEMTRRALDYEKINFLGASYGSFKAQQYAATFPERVGRFVLDAIVPHGLSFHQQAQDDIIAQNRAFERADAYCMSHSDCPFYGQGKGSVIKVFKEVLAMTPFCLPPCTNDTASNNYITNFEIRFAVENSALFAVPDFPSFFELVDRALKGDFSTFAGGAPPSAELLLDIAQAQPIVCSDYDFPKTFEYFNKSLADGIALDITGVGLTAAWLIMASNPSDTVP</sequence>
<dbReference type="AlphaFoldDB" id="A0A9P7AU94"/>
<dbReference type="Proteomes" id="UP000785200">
    <property type="component" value="Unassembled WGS sequence"/>
</dbReference>
<protein>
    <submittedName>
        <fullName evidence="3">Hydrolase</fullName>
    </submittedName>
</protein>
<dbReference type="GO" id="GO:0016787">
    <property type="term" value="F:hydrolase activity"/>
    <property type="evidence" value="ECO:0007669"/>
    <property type="project" value="UniProtKB-KW"/>
</dbReference>
<evidence type="ECO:0000313" key="4">
    <source>
        <dbReference type="Proteomes" id="UP000785200"/>
    </source>
</evidence>
<dbReference type="EMBL" id="VNKQ01000015">
    <property type="protein sequence ID" value="KAG0646648.1"/>
    <property type="molecule type" value="Genomic_DNA"/>
</dbReference>
<feature type="signal peptide" evidence="1">
    <location>
        <begin position="1"/>
        <end position="21"/>
    </location>
</feature>
<dbReference type="SUPFAM" id="SSF53474">
    <property type="entry name" value="alpha/beta-Hydrolases"/>
    <property type="match status" value="1"/>
</dbReference>
<organism evidence="3 4">
    <name type="scientific">Hyphodiscus hymeniophilus</name>
    <dbReference type="NCBI Taxonomy" id="353542"/>
    <lineage>
        <taxon>Eukaryota</taxon>
        <taxon>Fungi</taxon>
        <taxon>Dikarya</taxon>
        <taxon>Ascomycota</taxon>
        <taxon>Pezizomycotina</taxon>
        <taxon>Leotiomycetes</taxon>
        <taxon>Helotiales</taxon>
        <taxon>Hyphodiscaceae</taxon>
        <taxon>Hyphodiscus</taxon>
    </lineage>
</organism>
<feature type="chain" id="PRO_5040129208" evidence="1">
    <location>
        <begin position="22"/>
        <end position="430"/>
    </location>
</feature>